<dbReference type="Proteomes" id="UP000523007">
    <property type="component" value="Unassembled WGS sequence"/>
</dbReference>
<protein>
    <submittedName>
        <fullName evidence="1">Uncharacterized protein</fullName>
    </submittedName>
</protein>
<organism evidence="1 2">
    <name type="scientific">Lipingzhangella halophila</name>
    <dbReference type="NCBI Taxonomy" id="1783352"/>
    <lineage>
        <taxon>Bacteria</taxon>
        <taxon>Bacillati</taxon>
        <taxon>Actinomycetota</taxon>
        <taxon>Actinomycetes</taxon>
        <taxon>Streptosporangiales</taxon>
        <taxon>Nocardiopsidaceae</taxon>
        <taxon>Lipingzhangella</taxon>
    </lineage>
</organism>
<evidence type="ECO:0000313" key="2">
    <source>
        <dbReference type="Proteomes" id="UP000523007"/>
    </source>
</evidence>
<comment type="caution">
    <text evidence="1">The sequence shown here is derived from an EMBL/GenBank/DDBJ whole genome shotgun (WGS) entry which is preliminary data.</text>
</comment>
<dbReference type="EMBL" id="JACHJT010000001">
    <property type="protein sequence ID" value="MBB4931807.1"/>
    <property type="molecule type" value="Genomic_DNA"/>
</dbReference>
<keyword evidence="2" id="KW-1185">Reference proteome</keyword>
<gene>
    <name evidence="1" type="ORF">F4561_002627</name>
</gene>
<evidence type="ECO:0000313" key="1">
    <source>
        <dbReference type="EMBL" id="MBB4931807.1"/>
    </source>
</evidence>
<dbReference type="RefSeq" id="WP_184578560.1">
    <property type="nucleotide sequence ID" value="NZ_JACHJT010000001.1"/>
</dbReference>
<reference evidence="1 2" key="1">
    <citation type="submission" date="2020-08" db="EMBL/GenBank/DDBJ databases">
        <title>Sequencing the genomes of 1000 actinobacteria strains.</title>
        <authorList>
            <person name="Klenk H.-P."/>
        </authorList>
    </citation>
    <scope>NUCLEOTIDE SEQUENCE [LARGE SCALE GENOMIC DNA]</scope>
    <source>
        <strain evidence="1 2">DSM 102030</strain>
    </source>
</reference>
<sequence length="81" mass="8790">MADFDDYHSLVPDPVTQTLAHEFAASVNPAVVTDASGRPLPGFAQAARFDYRRRGGDRDVTETGVARALLTLIADIRTESE</sequence>
<name>A0A7W7RH73_9ACTN</name>
<proteinExistence type="predicted"/>
<dbReference type="AlphaFoldDB" id="A0A7W7RH73"/>
<accession>A0A7W7RH73</accession>